<keyword evidence="5" id="KW-1185">Reference proteome</keyword>
<dbReference type="RefSeq" id="WP_065238447.1">
    <property type="nucleotide sequence ID" value="NZ_CAAAII010000011.1"/>
</dbReference>
<dbReference type="InterPro" id="IPR015590">
    <property type="entry name" value="Aldehyde_DH_dom"/>
</dbReference>
<dbReference type="SUPFAM" id="SSF53720">
    <property type="entry name" value="ALDH-like"/>
    <property type="match status" value="1"/>
</dbReference>
<comment type="caution">
    <text evidence="4">The sequence shown here is derived from an EMBL/GenBank/DDBJ whole genome shotgun (WGS) entry which is preliminary data.</text>
</comment>
<sequence length="491" mass="53724">MLDLEEINTGIKNILEPVINGVSMSTKDTLILSNPYDDTPFAQLMLADAALMERGIAQATGAFSQTRALSAWQRSNILKIIAEKIQQRRSELAEGITTESGKPVTAAFAEVDRAQFTFQVAAEEALRINGDIFSLDWLPDQSRREAHLHRVPRGLIAGITPFNFPLNLVAHKVAPALAAGNPVIIKPDLQTAMTAIRLGQIIIESGWPANAIAIVPCRNDVAQALVSDERIRMLSFTGSPRVGWELKRQAGKKPVTLELGGNAGNIIEPDADLEYALDRVVWGGYLNAGQTCISVQRVYIHDTIYEDAKNILIRKVKALKSGDPKHRSTVVGPVINQIAADRIERSIQQAVANGAQVLVGGGRHNLVIEPTLIESCDESLSIAKDEIFGPIVVLSSYRDFTEAITKVSDSDYGLQMGLFTHDLRKIQYAIDTVEIGGININDVSTFRIDHMPYGGVKASGTGREGIRYAIEEMTEMKLVTYNYIHPYITGA</sequence>
<dbReference type="InterPro" id="IPR051020">
    <property type="entry name" value="ALDH-related_metabolic_enz"/>
</dbReference>
<protein>
    <submittedName>
        <fullName evidence="4">Aldehyde dehydrogenase</fullName>
    </submittedName>
</protein>
<accession>A0A0W0YWC3</accession>
<evidence type="ECO:0000256" key="1">
    <source>
        <dbReference type="ARBA" id="ARBA00009986"/>
    </source>
</evidence>
<reference evidence="4 5" key="1">
    <citation type="submission" date="2015-11" db="EMBL/GenBank/DDBJ databases">
        <title>Genomic analysis of 38 Legionella species identifies large and diverse effector repertoires.</title>
        <authorList>
            <person name="Burstein D."/>
            <person name="Amaro F."/>
            <person name="Zusman T."/>
            <person name="Lifshitz Z."/>
            <person name="Cohen O."/>
            <person name="Gilbert J.A."/>
            <person name="Pupko T."/>
            <person name="Shuman H.A."/>
            <person name="Segal G."/>
        </authorList>
    </citation>
    <scope>NUCLEOTIDE SEQUENCE [LARGE SCALE GENOMIC DNA]</scope>
    <source>
        <strain evidence="4 5">Mt.St.Helens-9</strain>
    </source>
</reference>
<feature type="domain" description="Aldehyde dehydrogenase" evidence="3">
    <location>
        <begin position="28"/>
        <end position="479"/>
    </location>
</feature>
<comment type="similarity">
    <text evidence="1">Belongs to the aldehyde dehydrogenase family.</text>
</comment>
<keyword evidence="2" id="KW-0560">Oxidoreductase</keyword>
<dbReference type="InterPro" id="IPR016161">
    <property type="entry name" value="Ald_DH/histidinol_DH"/>
</dbReference>
<gene>
    <name evidence="4" type="ORF">Lspi_2902</name>
</gene>
<dbReference type="AlphaFoldDB" id="A0A0W0YWC3"/>
<dbReference type="Pfam" id="PF00171">
    <property type="entry name" value="Aldedh"/>
    <property type="match status" value="1"/>
</dbReference>
<dbReference type="STRING" id="452.Lspi_2902"/>
<evidence type="ECO:0000256" key="2">
    <source>
        <dbReference type="ARBA" id="ARBA00023002"/>
    </source>
</evidence>
<evidence type="ECO:0000313" key="4">
    <source>
        <dbReference type="EMBL" id="KTD60991.1"/>
    </source>
</evidence>
<dbReference type="Gene3D" id="3.40.605.10">
    <property type="entry name" value="Aldehyde Dehydrogenase, Chain A, domain 1"/>
    <property type="match status" value="1"/>
</dbReference>
<dbReference type="GO" id="GO:0008911">
    <property type="term" value="F:lactaldehyde dehydrogenase (NAD+) activity"/>
    <property type="evidence" value="ECO:0007669"/>
    <property type="project" value="TreeGrafter"/>
</dbReference>
<proteinExistence type="inferred from homology"/>
<dbReference type="PANTHER" id="PTHR42991:SF1">
    <property type="entry name" value="ALDEHYDE DEHYDROGENASE"/>
    <property type="match status" value="1"/>
</dbReference>
<evidence type="ECO:0000313" key="5">
    <source>
        <dbReference type="Proteomes" id="UP000054877"/>
    </source>
</evidence>
<dbReference type="Proteomes" id="UP000054877">
    <property type="component" value="Unassembled WGS sequence"/>
</dbReference>
<dbReference type="EMBL" id="LNYX01000035">
    <property type="protein sequence ID" value="KTD60991.1"/>
    <property type="molecule type" value="Genomic_DNA"/>
</dbReference>
<dbReference type="Gene3D" id="3.40.309.10">
    <property type="entry name" value="Aldehyde Dehydrogenase, Chain A, domain 2"/>
    <property type="match status" value="1"/>
</dbReference>
<organism evidence="4 5">
    <name type="scientific">Legionella spiritensis</name>
    <dbReference type="NCBI Taxonomy" id="452"/>
    <lineage>
        <taxon>Bacteria</taxon>
        <taxon>Pseudomonadati</taxon>
        <taxon>Pseudomonadota</taxon>
        <taxon>Gammaproteobacteria</taxon>
        <taxon>Legionellales</taxon>
        <taxon>Legionellaceae</taxon>
        <taxon>Legionella</taxon>
    </lineage>
</organism>
<name>A0A0W0YWC3_LEGSP</name>
<dbReference type="PATRIC" id="fig|452.5.peg.3212"/>
<evidence type="ECO:0000259" key="3">
    <source>
        <dbReference type="Pfam" id="PF00171"/>
    </source>
</evidence>
<dbReference type="InterPro" id="IPR016163">
    <property type="entry name" value="Ald_DH_C"/>
</dbReference>
<dbReference type="PANTHER" id="PTHR42991">
    <property type="entry name" value="ALDEHYDE DEHYDROGENASE"/>
    <property type="match status" value="1"/>
</dbReference>
<dbReference type="InterPro" id="IPR016162">
    <property type="entry name" value="Ald_DH_N"/>
</dbReference>